<comment type="caution">
    <text evidence="2">The sequence shown here is derived from an EMBL/GenBank/DDBJ whole genome shotgun (WGS) entry which is preliminary data.</text>
</comment>
<feature type="compositionally biased region" description="Basic and acidic residues" evidence="1">
    <location>
        <begin position="23"/>
        <end position="41"/>
    </location>
</feature>
<name>A0A7W9LNL1_9ACTN</name>
<dbReference type="InterPro" id="IPR011990">
    <property type="entry name" value="TPR-like_helical_dom_sf"/>
</dbReference>
<gene>
    <name evidence="2" type="ORF">HD601_004954</name>
</gene>
<dbReference type="RefSeq" id="WP_184826398.1">
    <property type="nucleotide sequence ID" value="NZ_JACHMM010000001.1"/>
</dbReference>
<dbReference type="Gene3D" id="1.25.40.10">
    <property type="entry name" value="Tetratricopeptide repeat domain"/>
    <property type="match status" value="1"/>
</dbReference>
<accession>A0A7W9LNL1</accession>
<evidence type="ECO:0000256" key="1">
    <source>
        <dbReference type="SAM" id="MobiDB-lite"/>
    </source>
</evidence>
<sequence>MADERKARSQGGTCARNVPRRRTLGDESERCPRNELSEPGRHSGVVELRVPSLTMCDECFGPFDFRAYGHTEAECRREIATCAELLMQSSASDRAVRVGEGDVVAAEGEAFLQKWLGTSRQSWDRVVVGSPGYTRYVLAMTAAAELGSADAMIDLARNGFAELRRVWMAKAAAAGKPQARMWFSASAAESGDPHTALTWVRSAAESGCEKAMVMFGLLVLDAIRHHRVGEAEAEVLCAIAQTHLVAAMQHADPIAGFALFDLLTECDKEVPDDLATWAIRPWPADPRFERRHFSWFDLLA</sequence>
<proteinExistence type="predicted"/>
<evidence type="ECO:0000313" key="3">
    <source>
        <dbReference type="Proteomes" id="UP000542813"/>
    </source>
</evidence>
<evidence type="ECO:0000313" key="2">
    <source>
        <dbReference type="EMBL" id="MBB5790379.1"/>
    </source>
</evidence>
<feature type="region of interest" description="Disordered" evidence="1">
    <location>
        <begin position="1"/>
        <end position="42"/>
    </location>
</feature>
<dbReference type="EMBL" id="JACHMM010000001">
    <property type="protein sequence ID" value="MBB5790379.1"/>
    <property type="molecule type" value="Genomic_DNA"/>
</dbReference>
<reference evidence="2 3" key="1">
    <citation type="submission" date="2020-08" db="EMBL/GenBank/DDBJ databases">
        <title>Sequencing the genomes of 1000 actinobacteria strains.</title>
        <authorList>
            <person name="Klenk H.-P."/>
        </authorList>
    </citation>
    <scope>NUCLEOTIDE SEQUENCE [LARGE SCALE GENOMIC DNA]</scope>
    <source>
        <strain evidence="2 3">DSM 102122</strain>
    </source>
</reference>
<keyword evidence="3" id="KW-1185">Reference proteome</keyword>
<dbReference type="AlphaFoldDB" id="A0A7W9LNL1"/>
<evidence type="ECO:0008006" key="4">
    <source>
        <dbReference type="Google" id="ProtNLM"/>
    </source>
</evidence>
<protein>
    <recommendedName>
        <fullName evidence="4">Sel1 repeat family protein</fullName>
    </recommendedName>
</protein>
<organism evidence="2 3">
    <name type="scientific">Jiangella mangrovi</name>
    <dbReference type="NCBI Taxonomy" id="1524084"/>
    <lineage>
        <taxon>Bacteria</taxon>
        <taxon>Bacillati</taxon>
        <taxon>Actinomycetota</taxon>
        <taxon>Actinomycetes</taxon>
        <taxon>Jiangellales</taxon>
        <taxon>Jiangellaceae</taxon>
        <taxon>Jiangella</taxon>
    </lineage>
</organism>
<dbReference type="Proteomes" id="UP000542813">
    <property type="component" value="Unassembled WGS sequence"/>
</dbReference>